<reference evidence="1 2" key="1">
    <citation type="journal article" date="2016" name="Nat. Commun.">
        <title>Thousands of microbial genomes shed light on interconnected biogeochemical processes in an aquifer system.</title>
        <authorList>
            <person name="Anantharaman K."/>
            <person name="Brown C.T."/>
            <person name="Hug L.A."/>
            <person name="Sharon I."/>
            <person name="Castelle C.J."/>
            <person name="Probst A.J."/>
            <person name="Thomas B.C."/>
            <person name="Singh A."/>
            <person name="Wilkins M.J."/>
            <person name="Karaoz U."/>
            <person name="Brodie E.L."/>
            <person name="Williams K.H."/>
            <person name="Hubbard S.S."/>
            <person name="Banfield J.F."/>
        </authorList>
    </citation>
    <scope>NUCLEOTIDE SEQUENCE [LARGE SCALE GENOMIC DNA]</scope>
</reference>
<sequence length="83" mass="9891">MVIQLFNKEKNMKEWQLRLEHERVVRDALLACGNKKASEEPDGSDYLIPVTEIQIFIGKTFWKVMEKNDHNKSRFEECQCFKT</sequence>
<dbReference type="EMBL" id="MHJL01000020">
    <property type="protein sequence ID" value="OGY67560.1"/>
    <property type="molecule type" value="Genomic_DNA"/>
</dbReference>
<dbReference type="AlphaFoldDB" id="A0A1G1ZUY5"/>
<gene>
    <name evidence="1" type="ORF">A3I24_00400</name>
</gene>
<proteinExistence type="predicted"/>
<evidence type="ECO:0000313" key="1">
    <source>
        <dbReference type="EMBL" id="OGY67560.1"/>
    </source>
</evidence>
<dbReference type="Proteomes" id="UP000177690">
    <property type="component" value="Unassembled WGS sequence"/>
</dbReference>
<comment type="caution">
    <text evidence="1">The sequence shown here is derived from an EMBL/GenBank/DDBJ whole genome shotgun (WGS) entry which is preliminary data.</text>
</comment>
<protein>
    <submittedName>
        <fullName evidence="1">Uncharacterized protein</fullName>
    </submittedName>
</protein>
<accession>A0A1G1ZUY5</accession>
<organism evidence="1 2">
    <name type="scientific">Candidatus Harrisonbacteria bacterium RIFCSPLOWO2_02_FULL_41_13b</name>
    <dbReference type="NCBI Taxonomy" id="1798409"/>
    <lineage>
        <taxon>Bacteria</taxon>
        <taxon>Candidatus Harrisoniibacteriota</taxon>
    </lineage>
</organism>
<name>A0A1G1ZUY5_9BACT</name>
<evidence type="ECO:0000313" key="2">
    <source>
        <dbReference type="Proteomes" id="UP000177690"/>
    </source>
</evidence>